<dbReference type="AlphaFoldDB" id="A0A015JXX6"/>
<sequence>MFRKIISDNPQRKARLDQKFIGILVKDYQPLSIREDEEFLEFIYELDPLYQLPSEKRILELLTNRYNNVKDILVNKIGSDIINCSLTTNLWTARSRMGYIGITCAYIDKQFKLNEAILAIKYVPYPHTGEAIAEKIMSILSEWKLTDKVFTITTDNGSNMVKSARLIPGLIRIPCTIHTLQLVIGKGLLPAEVLIARAKQLMLFFTSPKQTEKLLEIQKNMNQVISENLQENDRYLRVIADVKTCWNSSYLV</sequence>
<protein>
    <recommendedName>
        <fullName evidence="8">Zinc finger bed domain-containing protein 1-like</fullName>
    </recommendedName>
</protein>
<comment type="subcellular location">
    <subcellularLocation>
        <location evidence="1">Nucleus</location>
    </subcellularLocation>
</comment>
<evidence type="ECO:0008006" key="8">
    <source>
        <dbReference type="Google" id="ProtNLM"/>
    </source>
</evidence>
<dbReference type="GO" id="GO:0008270">
    <property type="term" value="F:zinc ion binding"/>
    <property type="evidence" value="ECO:0007669"/>
    <property type="project" value="UniProtKB-KW"/>
</dbReference>
<dbReference type="EMBL" id="JEMT01015748">
    <property type="protein sequence ID" value="EXX72180.1"/>
    <property type="molecule type" value="Genomic_DNA"/>
</dbReference>
<organism evidence="6 7">
    <name type="scientific">Rhizophagus irregularis (strain DAOM 197198w)</name>
    <name type="common">Glomus intraradices</name>
    <dbReference type="NCBI Taxonomy" id="1432141"/>
    <lineage>
        <taxon>Eukaryota</taxon>
        <taxon>Fungi</taxon>
        <taxon>Fungi incertae sedis</taxon>
        <taxon>Mucoromycota</taxon>
        <taxon>Glomeromycotina</taxon>
        <taxon>Glomeromycetes</taxon>
        <taxon>Glomerales</taxon>
        <taxon>Glomeraceae</taxon>
        <taxon>Rhizophagus</taxon>
    </lineage>
</organism>
<name>A0A015JXX6_RHIIW</name>
<dbReference type="SUPFAM" id="SSF53098">
    <property type="entry name" value="Ribonuclease H-like"/>
    <property type="match status" value="1"/>
</dbReference>
<comment type="caution">
    <text evidence="6">The sequence shown here is derived from an EMBL/GenBank/DDBJ whole genome shotgun (WGS) entry which is preliminary data.</text>
</comment>
<keyword evidence="2" id="KW-0479">Metal-binding</keyword>
<evidence type="ECO:0000256" key="5">
    <source>
        <dbReference type="ARBA" id="ARBA00023242"/>
    </source>
</evidence>
<dbReference type="PANTHER" id="PTHR46481">
    <property type="entry name" value="ZINC FINGER BED DOMAIN-CONTAINING PROTEIN 4"/>
    <property type="match status" value="1"/>
</dbReference>
<evidence type="ECO:0000313" key="6">
    <source>
        <dbReference type="EMBL" id="EXX72180.1"/>
    </source>
</evidence>
<dbReference type="Proteomes" id="UP000022910">
    <property type="component" value="Unassembled WGS sequence"/>
</dbReference>
<dbReference type="STRING" id="1432141.A0A015JXX6"/>
<evidence type="ECO:0000256" key="2">
    <source>
        <dbReference type="ARBA" id="ARBA00022723"/>
    </source>
</evidence>
<keyword evidence="4" id="KW-0862">Zinc</keyword>
<proteinExistence type="predicted"/>
<evidence type="ECO:0000313" key="7">
    <source>
        <dbReference type="Proteomes" id="UP000022910"/>
    </source>
</evidence>
<dbReference type="InterPro" id="IPR012337">
    <property type="entry name" value="RNaseH-like_sf"/>
</dbReference>
<dbReference type="PANTHER" id="PTHR46481:SF10">
    <property type="entry name" value="ZINC FINGER BED DOMAIN-CONTAINING PROTEIN 39"/>
    <property type="match status" value="1"/>
</dbReference>
<gene>
    <name evidence="6" type="ORF">RirG_071750</name>
</gene>
<dbReference type="HOGENOM" id="CLU_009123_12_1_1"/>
<dbReference type="SUPFAM" id="SSF140996">
    <property type="entry name" value="Hermes dimerisation domain"/>
    <property type="match status" value="1"/>
</dbReference>
<keyword evidence="5" id="KW-0539">Nucleus</keyword>
<reference evidence="6 7" key="1">
    <citation type="submission" date="2014-02" db="EMBL/GenBank/DDBJ databases">
        <title>Single nucleus genome sequencing reveals high similarity among nuclei of an endomycorrhizal fungus.</title>
        <authorList>
            <person name="Lin K."/>
            <person name="Geurts R."/>
            <person name="Zhang Z."/>
            <person name="Limpens E."/>
            <person name="Saunders D.G."/>
            <person name="Mu D."/>
            <person name="Pang E."/>
            <person name="Cao H."/>
            <person name="Cha H."/>
            <person name="Lin T."/>
            <person name="Zhou Q."/>
            <person name="Shang Y."/>
            <person name="Li Y."/>
            <person name="Ivanov S."/>
            <person name="Sharma T."/>
            <person name="Velzen R.V."/>
            <person name="Ruijter N.D."/>
            <person name="Aanen D.K."/>
            <person name="Win J."/>
            <person name="Kamoun S."/>
            <person name="Bisseling T."/>
            <person name="Huang S."/>
        </authorList>
    </citation>
    <scope>NUCLEOTIDE SEQUENCE [LARGE SCALE GENOMIC DNA]</scope>
    <source>
        <strain evidence="7">DAOM197198w</strain>
    </source>
</reference>
<evidence type="ECO:0000256" key="4">
    <source>
        <dbReference type="ARBA" id="ARBA00022833"/>
    </source>
</evidence>
<dbReference type="InterPro" id="IPR052035">
    <property type="entry name" value="ZnF_BED_domain_contain"/>
</dbReference>
<keyword evidence="7" id="KW-1185">Reference proteome</keyword>
<dbReference type="OrthoDB" id="2414695at2759"/>
<keyword evidence="3" id="KW-0863">Zinc-finger</keyword>
<evidence type="ECO:0000256" key="1">
    <source>
        <dbReference type="ARBA" id="ARBA00004123"/>
    </source>
</evidence>
<dbReference type="GO" id="GO:0005634">
    <property type="term" value="C:nucleus"/>
    <property type="evidence" value="ECO:0007669"/>
    <property type="project" value="UniProtKB-SubCell"/>
</dbReference>
<accession>A0A015JXX6</accession>
<evidence type="ECO:0000256" key="3">
    <source>
        <dbReference type="ARBA" id="ARBA00022771"/>
    </source>
</evidence>